<dbReference type="AlphaFoldDB" id="A0A0L0VH98"/>
<accession>A0A0L0VH98</accession>
<organism evidence="1 2">
    <name type="scientific">Puccinia striiformis f. sp. tritici PST-78</name>
    <dbReference type="NCBI Taxonomy" id="1165861"/>
    <lineage>
        <taxon>Eukaryota</taxon>
        <taxon>Fungi</taxon>
        <taxon>Dikarya</taxon>
        <taxon>Basidiomycota</taxon>
        <taxon>Pucciniomycotina</taxon>
        <taxon>Pucciniomycetes</taxon>
        <taxon>Pucciniales</taxon>
        <taxon>Pucciniaceae</taxon>
        <taxon>Puccinia</taxon>
    </lineage>
</organism>
<evidence type="ECO:0000313" key="2">
    <source>
        <dbReference type="Proteomes" id="UP000054564"/>
    </source>
</evidence>
<proteinExistence type="predicted"/>
<sequence length="162" mass="18145">MARHSFHELEQAVMCVALFSDQRFTSTIRIPLYCFPPWRSSEWRQFDALSLSFAILMVASMMMASGSTLHLQHEDLVTLDVPTNRCDWTPQHDSVLNACFTSLTEPLDESSAGFLCSLRGSTPTACHGLHPGHSDQTSRRQSVRQDELSVKLIRNDLGAAPH</sequence>
<dbReference type="Proteomes" id="UP000054564">
    <property type="component" value="Unassembled WGS sequence"/>
</dbReference>
<reference evidence="2" key="1">
    <citation type="submission" date="2014-03" db="EMBL/GenBank/DDBJ databases">
        <title>The Genome Sequence of Puccinia striiformis f. sp. tritici PST-78.</title>
        <authorList>
            <consortium name="The Broad Institute Genome Sequencing Platform"/>
            <person name="Cuomo C."/>
            <person name="Hulbert S."/>
            <person name="Chen X."/>
            <person name="Walker B."/>
            <person name="Young S.K."/>
            <person name="Zeng Q."/>
            <person name="Gargeya S."/>
            <person name="Fitzgerald M."/>
            <person name="Haas B."/>
            <person name="Abouelleil A."/>
            <person name="Alvarado L."/>
            <person name="Arachchi H.M."/>
            <person name="Berlin A.M."/>
            <person name="Chapman S.B."/>
            <person name="Goldberg J."/>
            <person name="Griggs A."/>
            <person name="Gujja S."/>
            <person name="Hansen M."/>
            <person name="Howarth C."/>
            <person name="Imamovic A."/>
            <person name="Larimer J."/>
            <person name="McCowan C."/>
            <person name="Montmayeur A."/>
            <person name="Murphy C."/>
            <person name="Neiman D."/>
            <person name="Pearson M."/>
            <person name="Priest M."/>
            <person name="Roberts A."/>
            <person name="Saif S."/>
            <person name="Shea T."/>
            <person name="Sisk P."/>
            <person name="Sykes S."/>
            <person name="Wortman J."/>
            <person name="Nusbaum C."/>
            <person name="Birren B."/>
        </authorList>
    </citation>
    <scope>NUCLEOTIDE SEQUENCE [LARGE SCALE GENOMIC DNA]</scope>
    <source>
        <strain evidence="2">race PST-78</strain>
    </source>
</reference>
<evidence type="ECO:0000313" key="1">
    <source>
        <dbReference type="EMBL" id="KNE98662.1"/>
    </source>
</evidence>
<comment type="caution">
    <text evidence="1">The sequence shown here is derived from an EMBL/GenBank/DDBJ whole genome shotgun (WGS) entry which is preliminary data.</text>
</comment>
<protein>
    <submittedName>
        <fullName evidence="1">Uncharacterized protein</fullName>
    </submittedName>
</protein>
<name>A0A0L0VH98_9BASI</name>
<keyword evidence="2" id="KW-1185">Reference proteome</keyword>
<gene>
    <name evidence="1" type="ORF">PSTG_08032</name>
</gene>
<dbReference type="EMBL" id="AJIL01000054">
    <property type="protein sequence ID" value="KNE98662.1"/>
    <property type="molecule type" value="Genomic_DNA"/>
</dbReference>